<name>A0A2C6KUJ8_9APIC</name>
<dbReference type="Proteomes" id="UP000221165">
    <property type="component" value="Unassembled WGS sequence"/>
</dbReference>
<feature type="compositionally biased region" description="Low complexity" evidence="1">
    <location>
        <begin position="43"/>
        <end position="69"/>
    </location>
</feature>
<proteinExistence type="predicted"/>
<feature type="region of interest" description="Disordered" evidence="1">
    <location>
        <begin position="1"/>
        <end position="112"/>
    </location>
</feature>
<reference evidence="2 3" key="1">
    <citation type="journal article" date="2017" name="Int. J. Parasitol.">
        <title>The genome of the protozoan parasite Cystoisospora suis and a reverse vaccinology approach to identify vaccine candidates.</title>
        <authorList>
            <person name="Palmieri N."/>
            <person name="Shrestha A."/>
            <person name="Ruttkowski B."/>
            <person name="Beck T."/>
            <person name="Vogl C."/>
            <person name="Tomley F."/>
            <person name="Blake D.P."/>
            <person name="Joachim A."/>
        </authorList>
    </citation>
    <scope>NUCLEOTIDE SEQUENCE [LARGE SCALE GENOMIC DNA]</scope>
    <source>
        <strain evidence="2 3">Wien I</strain>
    </source>
</reference>
<sequence>MENPSASTSSGSGGAQTSSSPYHHQVSFTGVIDSSGLAGSPTSAAAMNSSSGSAGYPSSSSHLTYSSSSAPPPSGVAMTGLSQDSSMMYSSSSSSATSSSPPLPSGGHESLQSKEGIFKEGTPYVSTTTQQPADPTAVQLAAIGQQQALYGPMGLPYNIHMMMNASQRPTAPPPSIYGGAVLSSTSPGGPAAVVGGAEGSYAFGGGAGDQVEGIPICNSFYTGPPSAGLGGVMGPSHLAPTPLPGPCYYDPYGMINPAACITPLPLAPDDPKKIKLSAKTKGRGWCC</sequence>
<dbReference type="EMBL" id="MIGC01003131">
    <property type="protein sequence ID" value="PHJ19905.1"/>
    <property type="molecule type" value="Genomic_DNA"/>
</dbReference>
<feature type="compositionally biased region" description="Low complexity" evidence="1">
    <location>
        <begin position="1"/>
        <end position="20"/>
    </location>
</feature>
<dbReference type="RefSeq" id="XP_067921597.1">
    <property type="nucleotide sequence ID" value="XM_068066424.1"/>
</dbReference>
<dbReference type="GeneID" id="94429635"/>
<keyword evidence="3" id="KW-1185">Reference proteome</keyword>
<evidence type="ECO:0000313" key="3">
    <source>
        <dbReference type="Proteomes" id="UP000221165"/>
    </source>
</evidence>
<dbReference type="AlphaFoldDB" id="A0A2C6KUJ8"/>
<organism evidence="2 3">
    <name type="scientific">Cystoisospora suis</name>
    <dbReference type="NCBI Taxonomy" id="483139"/>
    <lineage>
        <taxon>Eukaryota</taxon>
        <taxon>Sar</taxon>
        <taxon>Alveolata</taxon>
        <taxon>Apicomplexa</taxon>
        <taxon>Conoidasida</taxon>
        <taxon>Coccidia</taxon>
        <taxon>Eucoccidiorida</taxon>
        <taxon>Eimeriorina</taxon>
        <taxon>Sarcocystidae</taxon>
        <taxon>Cystoisospora</taxon>
    </lineage>
</organism>
<dbReference type="OrthoDB" id="346087at2759"/>
<evidence type="ECO:0000313" key="2">
    <source>
        <dbReference type="EMBL" id="PHJ19905.1"/>
    </source>
</evidence>
<evidence type="ECO:0000256" key="1">
    <source>
        <dbReference type="SAM" id="MobiDB-lite"/>
    </source>
</evidence>
<accession>A0A2C6KUJ8</accession>
<feature type="compositionally biased region" description="Low complexity" evidence="1">
    <location>
        <begin position="80"/>
        <end position="110"/>
    </location>
</feature>
<gene>
    <name evidence="2" type="ORF">CSUI_006260</name>
</gene>
<dbReference type="VEuPathDB" id="ToxoDB:CSUI_006260"/>
<protein>
    <submittedName>
        <fullName evidence="2">Uncharacterized protein</fullName>
    </submittedName>
</protein>
<comment type="caution">
    <text evidence="2">The sequence shown here is derived from an EMBL/GenBank/DDBJ whole genome shotgun (WGS) entry which is preliminary data.</text>
</comment>